<comment type="caution">
    <text evidence="2">The sequence shown here is derived from an EMBL/GenBank/DDBJ whole genome shotgun (WGS) entry which is preliminary data.</text>
</comment>
<evidence type="ECO:0000256" key="1">
    <source>
        <dbReference type="SAM" id="Phobius"/>
    </source>
</evidence>
<keyword evidence="1" id="KW-1133">Transmembrane helix</keyword>
<keyword evidence="1" id="KW-0812">Transmembrane</keyword>
<accession>A0ABX5NLF4</accession>
<feature type="transmembrane region" description="Helical" evidence="1">
    <location>
        <begin position="12"/>
        <end position="35"/>
    </location>
</feature>
<dbReference type="EMBL" id="QJRY01000009">
    <property type="protein sequence ID" value="PYB70466.1"/>
    <property type="molecule type" value="Genomic_DNA"/>
</dbReference>
<sequence>MPIIPEQISAHVLIWATALFILKQLVADFVLQTSWMARGKEQQSRWLFPLAAHVTIHALTTLAICLLLSPSLAWLALVDLLVHAAIDRSKSLIQIRLQFKPDQSGYWWMLGLDQTLHHATHLVFAITLASASTAP</sequence>
<evidence type="ECO:0000313" key="2">
    <source>
        <dbReference type="EMBL" id="PYB70466.1"/>
    </source>
</evidence>
<feature type="transmembrane region" description="Helical" evidence="1">
    <location>
        <begin position="55"/>
        <end position="82"/>
    </location>
</feature>
<organism evidence="2 3">
    <name type="scientific">Rhizobium wuzhouense</name>
    <dbReference type="NCBI Taxonomy" id="1986026"/>
    <lineage>
        <taxon>Bacteria</taxon>
        <taxon>Pseudomonadati</taxon>
        <taxon>Pseudomonadota</taxon>
        <taxon>Alphaproteobacteria</taxon>
        <taxon>Hyphomicrobiales</taxon>
        <taxon>Rhizobiaceae</taxon>
        <taxon>Rhizobium/Agrobacterium group</taxon>
        <taxon>Rhizobium</taxon>
    </lineage>
</organism>
<reference evidence="2 3" key="1">
    <citation type="submission" date="2018-06" db="EMBL/GenBank/DDBJ databases">
        <title>Rhizobium wuzhouense sp. nov., isolated from roots of Oryza officinalis.</title>
        <authorList>
            <person name="Yuan T."/>
        </authorList>
    </citation>
    <scope>NUCLEOTIDE SEQUENCE [LARGE SCALE GENOMIC DNA]</scope>
    <source>
        <strain evidence="2 3">W44</strain>
    </source>
</reference>
<protein>
    <submittedName>
        <fullName evidence="2">DUF3307 domain-containing protein</fullName>
    </submittedName>
</protein>
<keyword evidence="1" id="KW-0472">Membrane</keyword>
<proteinExistence type="predicted"/>
<name>A0ABX5NLF4_9HYPH</name>
<dbReference type="InterPro" id="IPR021737">
    <property type="entry name" value="Phage_phiKZ_Orf197"/>
</dbReference>
<keyword evidence="3" id="KW-1185">Reference proteome</keyword>
<gene>
    <name evidence="2" type="ORF">DMY87_21460</name>
</gene>
<evidence type="ECO:0000313" key="3">
    <source>
        <dbReference type="Proteomes" id="UP000247536"/>
    </source>
</evidence>
<dbReference type="RefSeq" id="WP_110793682.1">
    <property type="nucleotide sequence ID" value="NZ_QJRY01000009.1"/>
</dbReference>
<dbReference type="Pfam" id="PF11750">
    <property type="entry name" value="DUF3307"/>
    <property type="match status" value="1"/>
</dbReference>
<dbReference type="Proteomes" id="UP000247536">
    <property type="component" value="Unassembled WGS sequence"/>
</dbReference>